<evidence type="ECO:0000259" key="5">
    <source>
        <dbReference type="PROSITE" id="PS50977"/>
    </source>
</evidence>
<keyword evidence="7" id="KW-1185">Reference proteome</keyword>
<dbReference type="PRINTS" id="PR00455">
    <property type="entry name" value="HTHTETR"/>
</dbReference>
<evidence type="ECO:0000256" key="4">
    <source>
        <dbReference type="PROSITE-ProRule" id="PRU00335"/>
    </source>
</evidence>
<evidence type="ECO:0000313" key="6">
    <source>
        <dbReference type="EMBL" id="TAI47005.1"/>
    </source>
</evidence>
<protein>
    <submittedName>
        <fullName evidence="6">TetR/AcrR family transcriptional regulator</fullName>
    </submittedName>
</protein>
<keyword evidence="3" id="KW-0804">Transcription</keyword>
<dbReference type="SUPFAM" id="SSF48498">
    <property type="entry name" value="Tetracyclin repressor-like, C-terminal domain"/>
    <property type="match status" value="1"/>
</dbReference>
<organism evidence="6 7">
    <name type="scientific">Flagellimonas allohymeniacidonis</name>
    <dbReference type="NCBI Taxonomy" id="2517819"/>
    <lineage>
        <taxon>Bacteria</taxon>
        <taxon>Pseudomonadati</taxon>
        <taxon>Bacteroidota</taxon>
        <taxon>Flavobacteriia</taxon>
        <taxon>Flavobacteriales</taxon>
        <taxon>Flavobacteriaceae</taxon>
        <taxon>Flagellimonas</taxon>
    </lineage>
</organism>
<dbReference type="InterPro" id="IPR036271">
    <property type="entry name" value="Tet_transcr_reg_TetR-rel_C_sf"/>
</dbReference>
<keyword evidence="2 4" id="KW-0238">DNA-binding</keyword>
<name>A0A4Q8Q9P7_9FLAO</name>
<evidence type="ECO:0000256" key="2">
    <source>
        <dbReference type="ARBA" id="ARBA00023125"/>
    </source>
</evidence>
<dbReference type="PANTHER" id="PTHR47506">
    <property type="entry name" value="TRANSCRIPTIONAL REGULATORY PROTEIN"/>
    <property type="match status" value="1"/>
</dbReference>
<evidence type="ECO:0000313" key="7">
    <source>
        <dbReference type="Proteomes" id="UP000291981"/>
    </source>
</evidence>
<dbReference type="SUPFAM" id="SSF46689">
    <property type="entry name" value="Homeodomain-like"/>
    <property type="match status" value="1"/>
</dbReference>
<sequence>MERKTEKGEMKNDTLLEKGMEILWSKGYNATSINDIVEAAGVPKGSFYFYFKSKEDFTVKAIEKYFGTMFPPALEVLQNKSVSPKQRILDFYEFRSQVLKDELNCKMGCMACNLASEMAEHNEEIRKAIEVKTQLVNTYITEAVEEAQEYGEIDTTLNAADLVAFLEDAGKGAMVTMKERNSAYPIDNFMSMVRKLI</sequence>
<dbReference type="InterPro" id="IPR011075">
    <property type="entry name" value="TetR_C"/>
</dbReference>
<feature type="domain" description="HTH tetR-type" evidence="5">
    <location>
        <begin position="9"/>
        <end position="69"/>
    </location>
</feature>
<dbReference type="GO" id="GO:0003677">
    <property type="term" value="F:DNA binding"/>
    <property type="evidence" value="ECO:0007669"/>
    <property type="project" value="UniProtKB-UniRule"/>
</dbReference>
<dbReference type="InterPro" id="IPR001647">
    <property type="entry name" value="HTH_TetR"/>
</dbReference>
<dbReference type="RefSeq" id="WP_130613422.1">
    <property type="nucleotide sequence ID" value="NZ_SGIU01000002.1"/>
</dbReference>
<gene>
    <name evidence="6" type="ORF">EW142_09925</name>
</gene>
<keyword evidence="1" id="KW-0805">Transcription regulation</keyword>
<dbReference type="OrthoDB" id="9787680at2"/>
<feature type="DNA-binding region" description="H-T-H motif" evidence="4">
    <location>
        <begin position="32"/>
        <end position="51"/>
    </location>
</feature>
<dbReference type="Proteomes" id="UP000291981">
    <property type="component" value="Unassembled WGS sequence"/>
</dbReference>
<proteinExistence type="predicted"/>
<reference evidence="6 7" key="1">
    <citation type="submission" date="2019-02" db="EMBL/GenBank/DDBJ databases">
        <title>Draft genome sequence of Muricauda sp. 176CP4-71.</title>
        <authorList>
            <person name="Park J.-S."/>
        </authorList>
    </citation>
    <scope>NUCLEOTIDE SEQUENCE [LARGE SCALE GENOMIC DNA]</scope>
    <source>
        <strain evidence="6 7">176CP4-71</strain>
    </source>
</reference>
<dbReference type="Pfam" id="PF00440">
    <property type="entry name" value="TetR_N"/>
    <property type="match status" value="1"/>
</dbReference>
<evidence type="ECO:0000256" key="1">
    <source>
        <dbReference type="ARBA" id="ARBA00023015"/>
    </source>
</evidence>
<dbReference type="AlphaFoldDB" id="A0A4Q8Q9P7"/>
<dbReference type="InterPro" id="IPR009057">
    <property type="entry name" value="Homeodomain-like_sf"/>
</dbReference>
<evidence type="ECO:0000256" key="3">
    <source>
        <dbReference type="ARBA" id="ARBA00023163"/>
    </source>
</evidence>
<accession>A0A4Q8Q9P7</accession>
<dbReference type="PANTHER" id="PTHR47506:SF6">
    <property type="entry name" value="HTH-TYPE TRANSCRIPTIONAL REPRESSOR NEMR"/>
    <property type="match status" value="1"/>
</dbReference>
<dbReference type="Pfam" id="PF16925">
    <property type="entry name" value="TetR_C_13"/>
    <property type="match status" value="1"/>
</dbReference>
<dbReference type="EMBL" id="SGIU01000002">
    <property type="protein sequence ID" value="TAI47005.1"/>
    <property type="molecule type" value="Genomic_DNA"/>
</dbReference>
<dbReference type="PROSITE" id="PS50977">
    <property type="entry name" value="HTH_TETR_2"/>
    <property type="match status" value="1"/>
</dbReference>
<comment type="caution">
    <text evidence="6">The sequence shown here is derived from an EMBL/GenBank/DDBJ whole genome shotgun (WGS) entry which is preliminary data.</text>
</comment>
<dbReference type="Gene3D" id="1.10.357.10">
    <property type="entry name" value="Tetracycline Repressor, domain 2"/>
    <property type="match status" value="1"/>
</dbReference>